<gene>
    <name evidence="14" type="primary">sohB</name>
    <name evidence="14" type="ORF">AB5I84_07730</name>
</gene>
<feature type="compositionally biased region" description="Basic and acidic residues" evidence="10">
    <location>
        <begin position="80"/>
        <end position="95"/>
    </location>
</feature>
<evidence type="ECO:0000256" key="4">
    <source>
        <dbReference type="ARBA" id="ARBA00022670"/>
    </source>
</evidence>
<feature type="transmembrane region" description="Helical" evidence="11">
    <location>
        <begin position="12"/>
        <end position="33"/>
    </location>
</feature>
<dbReference type="RefSeq" id="WP_369455281.1">
    <property type="nucleotide sequence ID" value="NZ_JBGCUO010000001.1"/>
</dbReference>
<dbReference type="Gene3D" id="6.20.330.10">
    <property type="match status" value="1"/>
</dbReference>
<evidence type="ECO:0000256" key="10">
    <source>
        <dbReference type="SAM" id="MobiDB-lite"/>
    </source>
</evidence>
<evidence type="ECO:0000256" key="3">
    <source>
        <dbReference type="ARBA" id="ARBA00022475"/>
    </source>
</evidence>
<keyword evidence="5 11" id="KW-0812">Transmembrane</keyword>
<evidence type="ECO:0000256" key="11">
    <source>
        <dbReference type="SAM" id="Phobius"/>
    </source>
</evidence>
<dbReference type="PANTHER" id="PTHR42987:SF4">
    <property type="entry name" value="PROTEASE SOHB-RELATED"/>
    <property type="match status" value="1"/>
</dbReference>
<dbReference type="EMBL" id="JBGCUO010000001">
    <property type="protein sequence ID" value="MEY1662037.1"/>
    <property type="molecule type" value="Genomic_DNA"/>
</dbReference>
<dbReference type="NCBIfam" id="NF008745">
    <property type="entry name" value="PRK11778.1"/>
    <property type="match status" value="1"/>
</dbReference>
<evidence type="ECO:0000256" key="7">
    <source>
        <dbReference type="ARBA" id="ARBA00022825"/>
    </source>
</evidence>
<dbReference type="Gene3D" id="3.90.226.10">
    <property type="entry name" value="2-enoyl-CoA Hydratase, Chain A, domain 1"/>
    <property type="match status" value="1"/>
</dbReference>
<evidence type="ECO:0000256" key="9">
    <source>
        <dbReference type="ARBA" id="ARBA00023136"/>
    </source>
</evidence>
<dbReference type="GO" id="GO:0008233">
    <property type="term" value="F:peptidase activity"/>
    <property type="evidence" value="ECO:0007669"/>
    <property type="project" value="UniProtKB-KW"/>
</dbReference>
<comment type="caution">
    <text evidence="14">The sequence shown here is derived from an EMBL/GenBank/DDBJ whole genome shotgun (WGS) entry which is preliminary data.</text>
</comment>
<sequence>MIAYLIEYGVFLAKVVTLALAVLFVLGGLLSLLARQRDGGDGGGQLRVRHLNEELDELRDGIESVVLDDDERKRARKQQRKDDKARAKAEKKMRGPVEEKRRARVFVLDFDGDVSASEAHPISKEISALLQVADKQDEVVLRLESPGGLVHEYGFASSQLKRIRQQGLKLTICVDRVAASGGYMMACLGDRVLAAPFAVLGSIGVVAQIPNFHRLLKKNDVDVELMTAGDYKRTLTMLGENTDSDREKFQQELDQTHQLFKDFVRENRRGLDIDRVATGEHWYGIQARELGLVDEITTSDDYLLLRCRDAEVYELRWQSKPRLAERLGLAMEASLMRVSERLLHRGLQRWRH</sequence>
<dbReference type="CDD" id="cd07023">
    <property type="entry name" value="S49_Sppa_N_C"/>
    <property type="match status" value="1"/>
</dbReference>
<dbReference type="InterPro" id="IPR047272">
    <property type="entry name" value="S49_SppA_C"/>
</dbReference>
<dbReference type="Pfam" id="PF08496">
    <property type="entry name" value="Peptidase_S49_N"/>
    <property type="match status" value="1"/>
</dbReference>
<evidence type="ECO:0000256" key="8">
    <source>
        <dbReference type="ARBA" id="ARBA00022989"/>
    </source>
</evidence>
<feature type="region of interest" description="Disordered" evidence="10">
    <location>
        <begin position="73"/>
        <end position="95"/>
    </location>
</feature>
<dbReference type="InterPro" id="IPR029045">
    <property type="entry name" value="ClpP/crotonase-like_dom_sf"/>
</dbReference>
<keyword evidence="9 11" id="KW-0472">Membrane</keyword>
<feature type="domain" description="Peptidase S49" evidence="12">
    <location>
        <begin position="164"/>
        <end position="303"/>
    </location>
</feature>
<evidence type="ECO:0000256" key="2">
    <source>
        <dbReference type="ARBA" id="ARBA00008683"/>
    </source>
</evidence>
<evidence type="ECO:0000259" key="12">
    <source>
        <dbReference type="Pfam" id="PF01343"/>
    </source>
</evidence>
<evidence type="ECO:0000256" key="5">
    <source>
        <dbReference type="ARBA" id="ARBA00022692"/>
    </source>
</evidence>
<comment type="subcellular location">
    <subcellularLocation>
        <location evidence="1">Cell membrane</location>
    </subcellularLocation>
</comment>
<keyword evidence="15" id="KW-1185">Reference proteome</keyword>
<dbReference type="PANTHER" id="PTHR42987">
    <property type="entry name" value="PEPTIDASE S49"/>
    <property type="match status" value="1"/>
</dbReference>
<evidence type="ECO:0000259" key="13">
    <source>
        <dbReference type="Pfam" id="PF08496"/>
    </source>
</evidence>
<evidence type="ECO:0000256" key="6">
    <source>
        <dbReference type="ARBA" id="ARBA00022801"/>
    </source>
</evidence>
<keyword evidence="8 11" id="KW-1133">Transmembrane helix</keyword>
<evidence type="ECO:0000313" key="14">
    <source>
        <dbReference type="EMBL" id="MEY1662037.1"/>
    </source>
</evidence>
<evidence type="ECO:0000256" key="1">
    <source>
        <dbReference type="ARBA" id="ARBA00004236"/>
    </source>
</evidence>
<keyword evidence="7" id="KW-0720">Serine protease</keyword>
<dbReference type="InterPro" id="IPR002142">
    <property type="entry name" value="Peptidase_S49"/>
</dbReference>
<dbReference type="InterPro" id="IPR013703">
    <property type="entry name" value="Peptidase_S49_N_proteobac"/>
</dbReference>
<feature type="domain" description="Peptidase S49 N-terminal proteobacteria" evidence="13">
    <location>
        <begin position="4"/>
        <end position="160"/>
    </location>
</feature>
<dbReference type="GO" id="GO:0006508">
    <property type="term" value="P:proteolysis"/>
    <property type="evidence" value="ECO:0007669"/>
    <property type="project" value="UniProtKB-KW"/>
</dbReference>
<organism evidence="14 15">
    <name type="scientific">Isoalcanivorax beigongshangi</name>
    <dbReference type="NCBI Taxonomy" id="3238810"/>
    <lineage>
        <taxon>Bacteria</taxon>
        <taxon>Pseudomonadati</taxon>
        <taxon>Pseudomonadota</taxon>
        <taxon>Gammaproteobacteria</taxon>
        <taxon>Oceanospirillales</taxon>
        <taxon>Alcanivoracaceae</taxon>
        <taxon>Isoalcanivorax</taxon>
    </lineage>
</organism>
<reference evidence="14 15" key="1">
    <citation type="submission" date="2024-07" db="EMBL/GenBank/DDBJ databases">
        <authorList>
            <person name="Ren Q."/>
        </authorList>
    </citation>
    <scope>NUCLEOTIDE SEQUENCE [LARGE SCALE GENOMIC DNA]</scope>
    <source>
        <strain evidence="14 15">REN37</strain>
    </source>
</reference>
<comment type="similarity">
    <text evidence="2">Belongs to the peptidase S49 family.</text>
</comment>
<dbReference type="SUPFAM" id="SSF52096">
    <property type="entry name" value="ClpP/crotonase"/>
    <property type="match status" value="1"/>
</dbReference>
<proteinExistence type="inferred from homology"/>
<keyword evidence="3" id="KW-1003">Cell membrane</keyword>
<dbReference type="Proteomes" id="UP001562065">
    <property type="component" value="Unassembled WGS sequence"/>
</dbReference>
<dbReference type="Pfam" id="PF01343">
    <property type="entry name" value="Peptidase_S49"/>
    <property type="match status" value="1"/>
</dbReference>
<dbReference type="EC" id="3.4.21.-" evidence="14"/>
<keyword evidence="4 14" id="KW-0645">Protease</keyword>
<name>A0ABV4AHV8_9GAMM</name>
<evidence type="ECO:0000313" key="15">
    <source>
        <dbReference type="Proteomes" id="UP001562065"/>
    </source>
</evidence>
<protein>
    <submittedName>
        <fullName evidence="14">Protease SohB</fullName>
        <ecNumber evidence="14">3.4.21.-</ecNumber>
    </submittedName>
</protein>
<accession>A0ABV4AHV8</accession>
<keyword evidence="6 14" id="KW-0378">Hydrolase</keyword>